<feature type="compositionally biased region" description="Low complexity" evidence="11">
    <location>
        <begin position="41"/>
        <end position="50"/>
    </location>
</feature>
<evidence type="ECO:0000259" key="12">
    <source>
        <dbReference type="PROSITE" id="PS51719"/>
    </source>
</evidence>
<evidence type="ECO:0000256" key="6">
    <source>
        <dbReference type="ARBA" id="ARBA00023306"/>
    </source>
</evidence>
<dbReference type="PANTHER" id="PTHR18884">
    <property type="entry name" value="SEPTIN"/>
    <property type="match status" value="1"/>
</dbReference>
<comment type="subcellular location">
    <subcellularLocation>
        <location evidence="1">Cytoplasm</location>
    </subcellularLocation>
</comment>
<dbReference type="GO" id="GO:0005737">
    <property type="term" value="C:cytoplasm"/>
    <property type="evidence" value="ECO:0007669"/>
    <property type="project" value="UniProtKB-SubCell"/>
</dbReference>
<comment type="similarity">
    <text evidence="7 9">Belongs to the TRAFAC class TrmE-Era-EngA-EngB-Septin-like GTPase superfamily. Septin GTPase family.</text>
</comment>
<sequence length="440" mass="50552">MIITTAHTTGSVLAAANSGRTGLRMEAMMERGHHQIRKDSASSVTTSISATRRRRARRTFSSPHDKDEEEYIGFATLPEQVHRKAVKRGFDFTLMVLGESGLGKSTLINSLFLTELYKDRQLNNVEDRIHKTTQIEKKQLEIEERGVRLRLTIVDTPGFNDSVNGEESNKPIINYIDSQFDQYFKDESGLNRKNIQDNRVHCCLYFVSPFGHGLKPVDVDMMKKIHQKVNIVPLLAKSDMLTPSEVKKKKAKILQEIEQHDIQIYEFPECDSDEDEEFKKQDQELKLAVPFAIVGANTVVEVNGKRLRGRVYPWGIVEVDNPNHCDFIRLRQMLISTHMQDLKDVTADVHYENYRATYLADQMKTGKERKFTRSPNHRPSVRSSKLKRDSTPNFEAVMDTEKLLQQKEAEIQRMQAMLTKMQAQLETKNNSNNNHIESSA</sequence>
<keyword evidence="2" id="KW-0963">Cytoplasm</keyword>
<feature type="site" description="Important for dimerization" evidence="8">
    <location>
        <position position="210"/>
    </location>
</feature>
<evidence type="ECO:0000256" key="11">
    <source>
        <dbReference type="SAM" id="MobiDB-lite"/>
    </source>
</evidence>
<keyword evidence="13" id="KW-1185">Reference proteome</keyword>
<dbReference type="Proteomes" id="UP000515154">
    <property type="component" value="Linkage group LG26"/>
</dbReference>
<evidence type="ECO:0000313" key="13">
    <source>
        <dbReference type="Proteomes" id="UP000515154"/>
    </source>
</evidence>
<evidence type="ECO:0000256" key="8">
    <source>
        <dbReference type="PIRSR" id="PIRSR006698-2"/>
    </source>
</evidence>
<keyword evidence="6" id="KW-0131">Cell cycle</keyword>
<accession>A0A6P7TNC6</accession>
<dbReference type="SUPFAM" id="SSF52540">
    <property type="entry name" value="P-loop containing nucleoside triphosphate hydrolases"/>
    <property type="match status" value="1"/>
</dbReference>
<protein>
    <recommendedName>
        <fullName evidence="7">Septin</fullName>
    </recommendedName>
</protein>
<feature type="region of interest" description="Disordered" evidence="11">
    <location>
        <begin position="33"/>
        <end position="65"/>
    </location>
</feature>
<feature type="domain" description="Septin-type G" evidence="12">
    <location>
        <begin position="88"/>
        <end position="361"/>
    </location>
</feature>
<dbReference type="Gene3D" id="3.40.50.300">
    <property type="entry name" value="P-loop containing nucleotide triphosphate hydrolases"/>
    <property type="match status" value="1"/>
</dbReference>
<dbReference type="InterPro" id="IPR027417">
    <property type="entry name" value="P-loop_NTPase"/>
</dbReference>
<dbReference type="GO" id="GO:0051301">
    <property type="term" value="P:cell division"/>
    <property type="evidence" value="ECO:0007669"/>
    <property type="project" value="UniProtKB-KW"/>
</dbReference>
<dbReference type="KEGG" id="osn:115224737"/>
<feature type="region of interest" description="Disordered" evidence="11">
    <location>
        <begin position="366"/>
        <end position="393"/>
    </location>
</feature>
<keyword evidence="3" id="KW-0132">Cell division</keyword>
<evidence type="ECO:0000256" key="9">
    <source>
        <dbReference type="RuleBase" id="RU004560"/>
    </source>
</evidence>
<dbReference type="AlphaFoldDB" id="A0A6P7TNC6"/>
<keyword evidence="10" id="KW-0175">Coiled coil</keyword>
<gene>
    <name evidence="14" type="primary">LOC115224737</name>
</gene>
<evidence type="ECO:0000256" key="7">
    <source>
        <dbReference type="PIRNR" id="PIRNR006698"/>
    </source>
</evidence>
<dbReference type="FunFam" id="3.40.50.300:FF:000064">
    <property type="entry name" value="Septin 4"/>
    <property type="match status" value="1"/>
</dbReference>
<evidence type="ECO:0000256" key="1">
    <source>
        <dbReference type="ARBA" id="ARBA00004496"/>
    </source>
</evidence>
<dbReference type="CDD" id="cd01850">
    <property type="entry name" value="CDC_Septin"/>
    <property type="match status" value="1"/>
</dbReference>
<reference evidence="14" key="1">
    <citation type="submission" date="2025-08" db="UniProtKB">
        <authorList>
            <consortium name="RefSeq"/>
        </authorList>
    </citation>
    <scope>IDENTIFICATION</scope>
</reference>
<evidence type="ECO:0000256" key="10">
    <source>
        <dbReference type="SAM" id="Coils"/>
    </source>
</evidence>
<dbReference type="InterPro" id="IPR030379">
    <property type="entry name" value="G_SEPTIN_dom"/>
</dbReference>
<dbReference type="PIRSF" id="PIRSF006698">
    <property type="entry name" value="Septin"/>
    <property type="match status" value="1"/>
</dbReference>
<feature type="coiled-coil region" evidence="10">
    <location>
        <begin position="397"/>
        <end position="431"/>
    </location>
</feature>
<name>A0A6P7TNC6_9MOLL</name>
<evidence type="ECO:0000313" key="14">
    <source>
        <dbReference type="RefSeq" id="XP_029651475.2"/>
    </source>
</evidence>
<keyword evidence="5 8" id="KW-0342">GTP-binding</keyword>
<evidence type="ECO:0000256" key="2">
    <source>
        <dbReference type="ARBA" id="ARBA00022490"/>
    </source>
</evidence>
<organism evidence="13 14">
    <name type="scientific">Octopus sinensis</name>
    <name type="common">East Asian common octopus</name>
    <dbReference type="NCBI Taxonomy" id="2607531"/>
    <lineage>
        <taxon>Eukaryota</taxon>
        <taxon>Metazoa</taxon>
        <taxon>Spiralia</taxon>
        <taxon>Lophotrochozoa</taxon>
        <taxon>Mollusca</taxon>
        <taxon>Cephalopoda</taxon>
        <taxon>Coleoidea</taxon>
        <taxon>Octopodiformes</taxon>
        <taxon>Octopoda</taxon>
        <taxon>Incirrata</taxon>
        <taxon>Octopodidae</taxon>
        <taxon>Octopus</taxon>
    </lineage>
</organism>
<keyword evidence="4 8" id="KW-0547">Nucleotide-binding</keyword>
<dbReference type="PROSITE" id="PS51719">
    <property type="entry name" value="G_SEPTIN"/>
    <property type="match status" value="1"/>
</dbReference>
<dbReference type="GO" id="GO:0005525">
    <property type="term" value="F:GTP binding"/>
    <property type="evidence" value="ECO:0007669"/>
    <property type="project" value="UniProtKB-UniRule"/>
</dbReference>
<proteinExistence type="inferred from homology"/>
<dbReference type="InterPro" id="IPR016491">
    <property type="entry name" value="Septin"/>
</dbReference>
<evidence type="ECO:0000256" key="3">
    <source>
        <dbReference type="ARBA" id="ARBA00022618"/>
    </source>
</evidence>
<dbReference type="RefSeq" id="XP_029651475.2">
    <property type="nucleotide sequence ID" value="XM_029795615.2"/>
</dbReference>
<evidence type="ECO:0000256" key="4">
    <source>
        <dbReference type="ARBA" id="ARBA00022741"/>
    </source>
</evidence>
<dbReference type="Pfam" id="PF00735">
    <property type="entry name" value="Septin"/>
    <property type="match status" value="1"/>
</dbReference>
<evidence type="ECO:0000256" key="5">
    <source>
        <dbReference type="ARBA" id="ARBA00023134"/>
    </source>
</evidence>